<comment type="caution">
    <text evidence="2">The sequence shown here is derived from an EMBL/GenBank/DDBJ whole genome shotgun (WGS) entry which is preliminary data.</text>
</comment>
<dbReference type="SUPFAM" id="SSF109854">
    <property type="entry name" value="DinB/YfiT-like putative metalloenzymes"/>
    <property type="match status" value="1"/>
</dbReference>
<dbReference type="EMBL" id="JBHULH010000008">
    <property type="protein sequence ID" value="MFD2568305.1"/>
    <property type="molecule type" value="Genomic_DNA"/>
</dbReference>
<dbReference type="InterPro" id="IPR024775">
    <property type="entry name" value="DinB-like"/>
</dbReference>
<dbReference type="RefSeq" id="WP_379667008.1">
    <property type="nucleotide sequence ID" value="NZ_JBHULH010000008.1"/>
</dbReference>
<reference evidence="3" key="1">
    <citation type="journal article" date="2019" name="Int. J. Syst. Evol. Microbiol.">
        <title>The Global Catalogue of Microorganisms (GCM) 10K type strain sequencing project: providing services to taxonomists for standard genome sequencing and annotation.</title>
        <authorList>
            <consortium name="The Broad Institute Genomics Platform"/>
            <consortium name="The Broad Institute Genome Sequencing Center for Infectious Disease"/>
            <person name="Wu L."/>
            <person name="Ma J."/>
        </authorList>
    </citation>
    <scope>NUCLEOTIDE SEQUENCE [LARGE SCALE GENOMIC DNA]</scope>
    <source>
        <strain evidence="3">KCTC 52127</strain>
    </source>
</reference>
<dbReference type="Gene3D" id="1.20.120.450">
    <property type="entry name" value="dinb family like domain"/>
    <property type="match status" value="1"/>
</dbReference>
<sequence>MIRTDISPSEYDVYYKRYLDKLSEDTELKIGFKSGKKEVIDFFRKIPEDKLDYRYQPEKWSIKEVLQHLIDTERIFIYRCFRIARRDETPLTGFDQNTYIEPSGASKKSIDQLLYEYEINRNNSINLLLSLSDEDLAFVGNSNGGPMSARVAAFTILGHDIWHMEVIKEKYL</sequence>
<organism evidence="2 3">
    <name type="scientific">Pseudotenacibaculum haliotis</name>
    <dbReference type="NCBI Taxonomy" id="1862138"/>
    <lineage>
        <taxon>Bacteria</taxon>
        <taxon>Pseudomonadati</taxon>
        <taxon>Bacteroidota</taxon>
        <taxon>Flavobacteriia</taxon>
        <taxon>Flavobacteriales</taxon>
        <taxon>Flavobacteriaceae</taxon>
        <taxon>Pseudotenacibaculum</taxon>
    </lineage>
</organism>
<protein>
    <submittedName>
        <fullName evidence="2">DinB family protein</fullName>
    </submittedName>
</protein>
<evidence type="ECO:0000259" key="1">
    <source>
        <dbReference type="Pfam" id="PF12867"/>
    </source>
</evidence>
<proteinExistence type="predicted"/>
<name>A0ABW5LU75_9FLAO</name>
<keyword evidence="3" id="KW-1185">Reference proteome</keyword>
<dbReference type="InterPro" id="IPR034660">
    <property type="entry name" value="DinB/YfiT-like"/>
</dbReference>
<accession>A0ABW5LU75</accession>
<dbReference type="Proteomes" id="UP001597508">
    <property type="component" value="Unassembled WGS sequence"/>
</dbReference>
<feature type="domain" description="DinB-like" evidence="1">
    <location>
        <begin position="39"/>
        <end position="167"/>
    </location>
</feature>
<dbReference type="Pfam" id="PF12867">
    <property type="entry name" value="DinB_2"/>
    <property type="match status" value="1"/>
</dbReference>
<evidence type="ECO:0000313" key="2">
    <source>
        <dbReference type="EMBL" id="MFD2568305.1"/>
    </source>
</evidence>
<gene>
    <name evidence="2" type="ORF">ACFSRZ_13080</name>
</gene>
<evidence type="ECO:0000313" key="3">
    <source>
        <dbReference type="Proteomes" id="UP001597508"/>
    </source>
</evidence>